<dbReference type="Pfam" id="PF01119">
    <property type="entry name" value="DNA_mis_repair"/>
    <property type="match status" value="1"/>
</dbReference>
<dbReference type="Gene3D" id="3.30.1370.100">
    <property type="entry name" value="MutL, C-terminal domain, regulatory subdomain"/>
    <property type="match status" value="1"/>
</dbReference>
<dbReference type="InterPro" id="IPR014790">
    <property type="entry name" value="MutL_C"/>
</dbReference>
<dbReference type="InterPro" id="IPR037198">
    <property type="entry name" value="MutL_C_sf"/>
</dbReference>
<dbReference type="GO" id="GO:0032300">
    <property type="term" value="C:mismatch repair complex"/>
    <property type="evidence" value="ECO:0007669"/>
    <property type="project" value="InterPro"/>
</dbReference>
<evidence type="ECO:0000313" key="3">
    <source>
        <dbReference type="EMBL" id="MPM96327.1"/>
    </source>
</evidence>
<reference evidence="3" key="1">
    <citation type="submission" date="2019-08" db="EMBL/GenBank/DDBJ databases">
        <authorList>
            <person name="Kucharzyk K."/>
            <person name="Murdoch R.W."/>
            <person name="Higgins S."/>
            <person name="Loffler F."/>
        </authorList>
    </citation>
    <scope>NUCLEOTIDE SEQUENCE</scope>
</reference>
<dbReference type="SUPFAM" id="SSF118116">
    <property type="entry name" value="DNA mismatch repair protein MutL"/>
    <property type="match status" value="1"/>
</dbReference>
<dbReference type="SUPFAM" id="SSF54211">
    <property type="entry name" value="Ribosomal protein S5 domain 2-like"/>
    <property type="match status" value="1"/>
</dbReference>
<dbReference type="InterPro" id="IPR042121">
    <property type="entry name" value="MutL_C_regsub"/>
</dbReference>
<dbReference type="GO" id="GO:0016887">
    <property type="term" value="F:ATP hydrolysis activity"/>
    <property type="evidence" value="ECO:0007669"/>
    <property type="project" value="InterPro"/>
</dbReference>
<evidence type="ECO:0000259" key="2">
    <source>
        <dbReference type="SMART" id="SM00853"/>
    </source>
</evidence>
<dbReference type="InterPro" id="IPR014721">
    <property type="entry name" value="Ribsml_uS5_D2-typ_fold_subgr"/>
</dbReference>
<dbReference type="Gene3D" id="3.30.230.10">
    <property type="match status" value="1"/>
</dbReference>
<protein>
    <submittedName>
        <fullName evidence="3">DNA mismatch repair protein MutL</fullName>
    </submittedName>
</protein>
<dbReference type="InterPro" id="IPR038973">
    <property type="entry name" value="MutL/Mlh/Pms-like"/>
</dbReference>
<dbReference type="GO" id="GO:0030983">
    <property type="term" value="F:mismatched DNA binding"/>
    <property type="evidence" value="ECO:0007669"/>
    <property type="project" value="InterPro"/>
</dbReference>
<dbReference type="PANTHER" id="PTHR10073">
    <property type="entry name" value="DNA MISMATCH REPAIR PROTEIN MLH, PMS, MUTL"/>
    <property type="match status" value="1"/>
</dbReference>
<dbReference type="InterPro" id="IPR042120">
    <property type="entry name" value="MutL_C_dimsub"/>
</dbReference>
<dbReference type="InterPro" id="IPR013507">
    <property type="entry name" value="DNA_mismatch_S5_2-like"/>
</dbReference>
<dbReference type="PANTHER" id="PTHR10073:SF12">
    <property type="entry name" value="DNA MISMATCH REPAIR PROTEIN MLH1"/>
    <property type="match status" value="1"/>
</dbReference>
<comment type="caution">
    <text evidence="3">The sequence shown here is derived from an EMBL/GenBank/DDBJ whole genome shotgun (WGS) entry which is preliminary data.</text>
</comment>
<dbReference type="EMBL" id="VSSQ01042713">
    <property type="protein sequence ID" value="MPM96327.1"/>
    <property type="molecule type" value="Genomic_DNA"/>
</dbReference>
<name>A0A645E3P1_9ZZZZ</name>
<dbReference type="GO" id="GO:0140664">
    <property type="term" value="F:ATP-dependent DNA damage sensor activity"/>
    <property type="evidence" value="ECO:0007669"/>
    <property type="project" value="InterPro"/>
</dbReference>
<dbReference type="Gene3D" id="3.30.1540.20">
    <property type="entry name" value="MutL, C-terminal domain, dimerisation subdomain"/>
    <property type="match status" value="1"/>
</dbReference>
<dbReference type="Pfam" id="PF08676">
    <property type="entry name" value="MutL_C"/>
    <property type="match status" value="1"/>
</dbReference>
<dbReference type="InterPro" id="IPR020568">
    <property type="entry name" value="Ribosomal_Su5_D2-typ_SF"/>
</dbReference>
<evidence type="ECO:0000256" key="1">
    <source>
        <dbReference type="SAM" id="MobiDB-lite"/>
    </source>
</evidence>
<feature type="domain" description="MutL C-terminal dimerisation" evidence="2">
    <location>
        <begin position="131"/>
        <end position="271"/>
    </location>
</feature>
<dbReference type="GO" id="GO:0006298">
    <property type="term" value="P:mismatch repair"/>
    <property type="evidence" value="ECO:0007669"/>
    <property type="project" value="InterPro"/>
</dbReference>
<proteinExistence type="predicted"/>
<sequence>MSIAYAEVDVNVHPAKLEVRFTDEQRVSRSVVVACSEALIRSYIPTIEIRREEPVEKTTPVFTIPEEAQQVNLRAPIMQQSTSLHESSYTSAPPRVPTYRLSTREPEEERPRSIPVFLTKSADPLTEPFHIVGCAFDTYWYVQQGENVYCIDQHAAHERLLYDALMARSAAIISQALFLPEDVRLLPTESDVFFANKTELERFGFVFSDASETSVTLLAVPQINGTALKTAFLHDVLEFLSGSEEARPNDWFRDAIAQSACKHAVKAGERLSHDEIQQLLERLTGQDSLLTCPHGRPVAIRFTKTDIEKMFKRVL</sequence>
<organism evidence="3">
    <name type="scientific">bioreactor metagenome</name>
    <dbReference type="NCBI Taxonomy" id="1076179"/>
    <lineage>
        <taxon>unclassified sequences</taxon>
        <taxon>metagenomes</taxon>
        <taxon>ecological metagenomes</taxon>
    </lineage>
</organism>
<accession>A0A645E3P1</accession>
<gene>
    <name evidence="3" type="primary">mutL_36</name>
    <name evidence="3" type="ORF">SDC9_143487</name>
</gene>
<dbReference type="GO" id="GO:0005524">
    <property type="term" value="F:ATP binding"/>
    <property type="evidence" value="ECO:0007669"/>
    <property type="project" value="InterPro"/>
</dbReference>
<dbReference type="SMART" id="SM00853">
    <property type="entry name" value="MutL_C"/>
    <property type="match status" value="1"/>
</dbReference>
<feature type="region of interest" description="Disordered" evidence="1">
    <location>
        <begin position="83"/>
        <end position="110"/>
    </location>
</feature>
<dbReference type="AlphaFoldDB" id="A0A645E3P1"/>